<evidence type="ECO:0000256" key="11">
    <source>
        <dbReference type="RuleBase" id="RU367009"/>
    </source>
</evidence>
<keyword evidence="8 11" id="KW-0106">Calcium</keyword>
<name>A0A5M9K264_MONFR</name>
<dbReference type="SUPFAM" id="SSF51126">
    <property type="entry name" value="Pectin lyase-like"/>
    <property type="match status" value="1"/>
</dbReference>
<dbReference type="AlphaFoldDB" id="A0A5M9K264"/>
<comment type="function">
    <text evidence="10 11">Pectinolytic enzyme consist of four classes of enzymes: pectin lyase, polygalacturonase, pectin methylesterase and rhamnogalacturonase. Among pectinolytic enzymes, pectin lyase is the most important in depolymerization of pectin, since it cleaves internal glycosidic bonds of highly methylated pectins. Favors pectate, the anion, over pectin, the methyl ester.</text>
</comment>
<comment type="subcellular location">
    <subcellularLocation>
        <location evidence="3 11">Secreted</location>
    </subcellularLocation>
</comment>
<comment type="caution">
    <text evidence="12">The sequence shown here is derived from an EMBL/GenBank/DDBJ whole genome shotgun (WGS) entry which is preliminary data.</text>
</comment>
<dbReference type="Pfam" id="PF03211">
    <property type="entry name" value="Pectate_lyase"/>
    <property type="match status" value="1"/>
</dbReference>
<protein>
    <recommendedName>
        <fullName evidence="5 11">Pectate lyase</fullName>
        <ecNumber evidence="5 11">4.2.2.2</ecNumber>
    </recommendedName>
</protein>
<evidence type="ECO:0000256" key="3">
    <source>
        <dbReference type="ARBA" id="ARBA00004613"/>
    </source>
</evidence>
<keyword evidence="7" id="KW-0732">Signal</keyword>
<evidence type="ECO:0000256" key="5">
    <source>
        <dbReference type="ARBA" id="ARBA00012272"/>
    </source>
</evidence>
<evidence type="ECO:0000313" key="13">
    <source>
        <dbReference type="Proteomes" id="UP000322873"/>
    </source>
</evidence>
<accession>A0A5M9K264</accession>
<gene>
    <name evidence="12" type="ORF">EYC84_005963</name>
</gene>
<dbReference type="InterPro" id="IPR011050">
    <property type="entry name" value="Pectin_lyase_fold/virulence"/>
</dbReference>
<evidence type="ECO:0000256" key="9">
    <source>
        <dbReference type="ARBA" id="ARBA00023239"/>
    </source>
</evidence>
<dbReference type="EC" id="4.2.2.2" evidence="5 11"/>
<reference evidence="12 13" key="1">
    <citation type="submission" date="2019-06" db="EMBL/GenBank/DDBJ databases">
        <title>Genome Sequence of the Brown Rot Fungal Pathogen Monilinia fructicola.</title>
        <authorList>
            <person name="De Miccolis Angelini R.M."/>
            <person name="Landi L."/>
            <person name="Abate D."/>
            <person name="Pollastro S."/>
            <person name="Romanazzi G."/>
            <person name="Faretra F."/>
        </authorList>
    </citation>
    <scope>NUCLEOTIDE SEQUENCE [LARGE SCALE GENOMIC DNA]</scope>
    <source>
        <strain evidence="12 13">Mfrc123</strain>
    </source>
</reference>
<evidence type="ECO:0000256" key="10">
    <source>
        <dbReference type="ARBA" id="ARBA00025679"/>
    </source>
</evidence>
<proteinExistence type="inferred from homology"/>
<dbReference type="InterPro" id="IPR012334">
    <property type="entry name" value="Pectin_lyas_fold"/>
</dbReference>
<comment type="similarity">
    <text evidence="4 11">Belongs to the polysaccharide lyase 3 family.</text>
</comment>
<dbReference type="VEuPathDB" id="FungiDB:MFRU_015g00620"/>
<comment type="catalytic activity">
    <reaction evidence="1 11">
        <text>Eliminative cleavage of (1-&gt;4)-alpha-D-galacturonan to give oligosaccharides with 4-deoxy-alpha-D-galact-4-enuronosyl groups at their non-reducing ends.</text>
        <dbReference type="EC" id="4.2.2.2"/>
    </reaction>
</comment>
<evidence type="ECO:0000256" key="1">
    <source>
        <dbReference type="ARBA" id="ARBA00000695"/>
    </source>
</evidence>
<evidence type="ECO:0000313" key="12">
    <source>
        <dbReference type="EMBL" id="KAA8574509.1"/>
    </source>
</evidence>
<evidence type="ECO:0000256" key="8">
    <source>
        <dbReference type="ARBA" id="ARBA00022837"/>
    </source>
</evidence>
<sequence>MASNPTTLTCLGYTGGIPTSTLTKTNSKVIEVAAGATFDGGWVKCDHGPGACNDQVEGGDSNAFFILHSRATLQNLIIDYIPLSLHRHRFSLITPSTHYSMKQSINKRKPTQTYR</sequence>
<evidence type="ECO:0000256" key="2">
    <source>
        <dbReference type="ARBA" id="ARBA00001913"/>
    </source>
</evidence>
<dbReference type="Proteomes" id="UP000322873">
    <property type="component" value="Unassembled WGS sequence"/>
</dbReference>
<evidence type="ECO:0000256" key="6">
    <source>
        <dbReference type="ARBA" id="ARBA00022525"/>
    </source>
</evidence>
<dbReference type="GO" id="GO:0030570">
    <property type="term" value="F:pectate lyase activity"/>
    <property type="evidence" value="ECO:0007669"/>
    <property type="project" value="UniProtKB-UniRule"/>
</dbReference>
<keyword evidence="13" id="KW-1185">Reference proteome</keyword>
<organism evidence="12 13">
    <name type="scientific">Monilinia fructicola</name>
    <name type="common">Brown rot fungus</name>
    <name type="synonym">Ciboria fructicola</name>
    <dbReference type="NCBI Taxonomy" id="38448"/>
    <lineage>
        <taxon>Eukaryota</taxon>
        <taxon>Fungi</taxon>
        <taxon>Dikarya</taxon>
        <taxon>Ascomycota</taxon>
        <taxon>Pezizomycotina</taxon>
        <taxon>Leotiomycetes</taxon>
        <taxon>Helotiales</taxon>
        <taxon>Sclerotiniaceae</taxon>
        <taxon>Monilinia</taxon>
    </lineage>
</organism>
<dbReference type="Gene3D" id="2.160.20.10">
    <property type="entry name" value="Single-stranded right-handed beta-helix, Pectin lyase-like"/>
    <property type="match status" value="1"/>
</dbReference>
<dbReference type="EMBL" id="VICG01000003">
    <property type="protein sequence ID" value="KAA8574509.1"/>
    <property type="molecule type" value="Genomic_DNA"/>
</dbReference>
<evidence type="ECO:0000256" key="7">
    <source>
        <dbReference type="ARBA" id="ARBA00022729"/>
    </source>
</evidence>
<comment type="cofactor">
    <cofactor evidence="2 11">
        <name>Ca(2+)</name>
        <dbReference type="ChEBI" id="CHEBI:29108"/>
    </cofactor>
</comment>
<dbReference type="InterPro" id="IPR004898">
    <property type="entry name" value="Pectate_lyase_PlyH/PlyE-like"/>
</dbReference>
<keyword evidence="6 11" id="KW-0964">Secreted</keyword>
<dbReference type="GO" id="GO:0005576">
    <property type="term" value="C:extracellular region"/>
    <property type="evidence" value="ECO:0007669"/>
    <property type="project" value="UniProtKB-SubCell"/>
</dbReference>
<evidence type="ECO:0000256" key="4">
    <source>
        <dbReference type="ARBA" id="ARBA00006463"/>
    </source>
</evidence>
<keyword evidence="9 11" id="KW-0456">Lyase</keyword>